<gene>
    <name evidence="3" type="ORF">SAMN04487995_1962</name>
</gene>
<protein>
    <submittedName>
        <fullName evidence="3">Metal binding domain of Ada</fullName>
    </submittedName>
</protein>
<dbReference type="Proteomes" id="UP000199532">
    <property type="component" value="Unassembled WGS sequence"/>
</dbReference>
<feature type="domain" description="Ada DNA repair metal-binding" evidence="2">
    <location>
        <begin position="31"/>
        <end position="77"/>
    </location>
</feature>
<dbReference type="GO" id="GO:0006355">
    <property type="term" value="P:regulation of DNA-templated transcription"/>
    <property type="evidence" value="ECO:0007669"/>
    <property type="project" value="InterPro"/>
</dbReference>
<dbReference type="Pfam" id="PF02805">
    <property type="entry name" value="Ada_Zn_binding"/>
    <property type="match status" value="1"/>
</dbReference>
<evidence type="ECO:0000259" key="2">
    <source>
        <dbReference type="Pfam" id="PF02805"/>
    </source>
</evidence>
<evidence type="ECO:0000313" key="3">
    <source>
        <dbReference type="EMBL" id="SEI73987.1"/>
    </source>
</evidence>
<keyword evidence="4" id="KW-1185">Reference proteome</keyword>
<dbReference type="GO" id="GO:0008270">
    <property type="term" value="F:zinc ion binding"/>
    <property type="evidence" value="ECO:0007669"/>
    <property type="project" value="InterPro"/>
</dbReference>
<name>A0A1H6TA61_9BACT</name>
<evidence type="ECO:0000313" key="4">
    <source>
        <dbReference type="Proteomes" id="UP000199532"/>
    </source>
</evidence>
<dbReference type="InterPro" id="IPR004026">
    <property type="entry name" value="Ada_DNA_repair_Zn-bd"/>
</dbReference>
<dbReference type="GO" id="GO:0006281">
    <property type="term" value="P:DNA repair"/>
    <property type="evidence" value="ECO:0007669"/>
    <property type="project" value="InterPro"/>
</dbReference>
<dbReference type="GO" id="GO:0003677">
    <property type="term" value="F:DNA binding"/>
    <property type="evidence" value="ECO:0007669"/>
    <property type="project" value="InterPro"/>
</dbReference>
<reference evidence="3 4" key="1">
    <citation type="submission" date="2016-10" db="EMBL/GenBank/DDBJ databases">
        <authorList>
            <person name="de Groot N.N."/>
        </authorList>
    </citation>
    <scope>NUCLEOTIDE SEQUENCE [LARGE SCALE GENOMIC DNA]</scope>
    <source>
        <strain evidence="3 4">DSM 19938</strain>
    </source>
</reference>
<dbReference type="GO" id="GO:0008168">
    <property type="term" value="F:methyltransferase activity"/>
    <property type="evidence" value="ECO:0007669"/>
    <property type="project" value="InterPro"/>
</dbReference>
<proteinExistence type="predicted"/>
<dbReference type="AlphaFoldDB" id="A0A1H6TA61"/>
<organism evidence="3 4">
    <name type="scientific">Dyadobacter koreensis</name>
    <dbReference type="NCBI Taxonomy" id="408657"/>
    <lineage>
        <taxon>Bacteria</taxon>
        <taxon>Pseudomonadati</taxon>
        <taxon>Bacteroidota</taxon>
        <taxon>Cytophagia</taxon>
        <taxon>Cytophagales</taxon>
        <taxon>Spirosomataceae</taxon>
        <taxon>Dyadobacter</taxon>
    </lineage>
</organism>
<dbReference type="RefSeq" id="WP_090334979.1">
    <property type="nucleotide sequence ID" value="NZ_FNXY01000003.1"/>
</dbReference>
<dbReference type="SUPFAM" id="SSF57884">
    <property type="entry name" value="Ada DNA repair protein, N-terminal domain (N-Ada 10)"/>
    <property type="match status" value="1"/>
</dbReference>
<dbReference type="Gene3D" id="3.40.10.10">
    <property type="entry name" value="DNA Methylphosphotriester Repair Domain"/>
    <property type="match status" value="1"/>
</dbReference>
<accession>A0A1H6TA61</accession>
<dbReference type="OrthoDB" id="894286at2"/>
<keyword evidence="1" id="KW-0010">Activator</keyword>
<dbReference type="EMBL" id="FNXY01000003">
    <property type="protein sequence ID" value="SEI73987.1"/>
    <property type="molecule type" value="Genomic_DNA"/>
</dbReference>
<dbReference type="STRING" id="408657.SAMN04487995_1962"/>
<evidence type="ECO:0000256" key="1">
    <source>
        <dbReference type="ARBA" id="ARBA00023159"/>
    </source>
</evidence>
<sequence>MVRHSELGENREERKRSLAKLIKEGEVTLGGYRKAKIYGTLRCGSGKQMKLENRVFFKNEQEALSEGYRPCGNCLPEKYKLWKAGKNWI</sequence>
<dbReference type="InterPro" id="IPR035451">
    <property type="entry name" value="Ada-like_dom_sf"/>
</dbReference>